<keyword evidence="7 9" id="KW-0630">Potassium</keyword>
<dbReference type="Gene3D" id="3.40.1190.20">
    <property type="match status" value="1"/>
</dbReference>
<feature type="binding site" evidence="9">
    <location>
        <position position="137"/>
    </location>
    <ligand>
        <name>substrate</name>
    </ligand>
</feature>
<dbReference type="GO" id="GO:0046872">
    <property type="term" value="F:metal ion binding"/>
    <property type="evidence" value="ECO:0007669"/>
    <property type="project" value="UniProtKB-KW"/>
</dbReference>
<proteinExistence type="inferred from homology"/>
<feature type="active site" description="Proton acceptor" evidence="9">
    <location>
        <position position="239"/>
    </location>
</feature>
<dbReference type="GO" id="GO:0005829">
    <property type="term" value="C:cytosol"/>
    <property type="evidence" value="ECO:0007669"/>
    <property type="project" value="TreeGrafter"/>
</dbReference>
<accession>A0A942UN22</accession>
<keyword evidence="5 9" id="KW-0067">ATP-binding</keyword>
<keyword evidence="9" id="KW-0963">Cytoplasm</keyword>
<protein>
    <recommendedName>
        <fullName evidence="9 10">Ribokinase</fullName>
        <shortName evidence="9">RK</shortName>
        <ecNumber evidence="9 10">2.7.1.15</ecNumber>
    </recommendedName>
</protein>
<dbReference type="PRINTS" id="PR00990">
    <property type="entry name" value="RIBOKINASE"/>
</dbReference>
<keyword evidence="6 9" id="KW-0460">Magnesium</keyword>
<evidence type="ECO:0000256" key="1">
    <source>
        <dbReference type="ARBA" id="ARBA00022679"/>
    </source>
</evidence>
<feature type="binding site" evidence="9">
    <location>
        <position position="269"/>
    </location>
    <ligand>
        <name>K(+)</name>
        <dbReference type="ChEBI" id="CHEBI:29103"/>
    </ligand>
</feature>
<evidence type="ECO:0000256" key="3">
    <source>
        <dbReference type="ARBA" id="ARBA00022741"/>
    </source>
</evidence>
<dbReference type="InterPro" id="IPR002139">
    <property type="entry name" value="Ribo/fructo_kinase"/>
</dbReference>
<dbReference type="GO" id="GO:0019303">
    <property type="term" value="P:D-ribose catabolic process"/>
    <property type="evidence" value="ECO:0007669"/>
    <property type="project" value="UniProtKB-UniRule"/>
</dbReference>
<dbReference type="AlphaFoldDB" id="A0A942UN22"/>
<feature type="binding site" evidence="9">
    <location>
        <position position="263"/>
    </location>
    <ligand>
        <name>ATP</name>
        <dbReference type="ChEBI" id="CHEBI:30616"/>
    </ligand>
</feature>
<evidence type="ECO:0000256" key="8">
    <source>
        <dbReference type="ARBA" id="ARBA00023277"/>
    </source>
</evidence>
<dbReference type="InterPro" id="IPR011877">
    <property type="entry name" value="Ribokinase"/>
</dbReference>
<feature type="binding site" evidence="9">
    <location>
        <position position="239"/>
    </location>
    <ligand>
        <name>substrate</name>
    </ligand>
</feature>
<feature type="binding site" evidence="9">
    <location>
        <position position="233"/>
    </location>
    <ligand>
        <name>K(+)</name>
        <dbReference type="ChEBI" id="CHEBI:29103"/>
    </ligand>
</feature>
<keyword evidence="1 9" id="KW-0808">Transferase</keyword>
<comment type="subcellular location">
    <subcellularLocation>
        <location evidence="9">Cytoplasm</location>
    </subcellularLocation>
</comment>
<gene>
    <name evidence="9 12" type="primary">rbsK</name>
    <name evidence="12" type="ORF">KHA91_13090</name>
</gene>
<evidence type="ECO:0000256" key="2">
    <source>
        <dbReference type="ARBA" id="ARBA00022723"/>
    </source>
</evidence>
<evidence type="ECO:0000256" key="6">
    <source>
        <dbReference type="ARBA" id="ARBA00022842"/>
    </source>
</evidence>
<keyword evidence="2 9" id="KW-0479">Metal-binding</keyword>
<keyword evidence="8 9" id="KW-0119">Carbohydrate metabolism</keyword>
<comment type="catalytic activity">
    <reaction evidence="9">
        <text>D-ribose + ATP = D-ribose 5-phosphate + ADP + H(+)</text>
        <dbReference type="Rhea" id="RHEA:13697"/>
        <dbReference type="ChEBI" id="CHEBI:15378"/>
        <dbReference type="ChEBI" id="CHEBI:30616"/>
        <dbReference type="ChEBI" id="CHEBI:47013"/>
        <dbReference type="ChEBI" id="CHEBI:78346"/>
        <dbReference type="ChEBI" id="CHEBI:456216"/>
        <dbReference type="EC" id="2.7.1.15"/>
    </reaction>
</comment>
<keyword evidence="3 9" id="KW-0547">Nucleotide-binding</keyword>
<dbReference type="SUPFAM" id="SSF53613">
    <property type="entry name" value="Ribokinase-like"/>
    <property type="match status" value="1"/>
</dbReference>
<evidence type="ECO:0000256" key="7">
    <source>
        <dbReference type="ARBA" id="ARBA00022958"/>
    </source>
</evidence>
<comment type="pathway">
    <text evidence="9">Carbohydrate metabolism; D-ribose degradation; D-ribose 5-phosphate from beta-D-ribopyranose: step 2/2.</text>
</comment>
<dbReference type="GO" id="GO:0004747">
    <property type="term" value="F:ribokinase activity"/>
    <property type="evidence" value="ECO:0007669"/>
    <property type="project" value="UniProtKB-UniRule"/>
</dbReference>
<comment type="activity regulation">
    <text evidence="9">Activated by a monovalent cation that binds near, but not in, the active site. The most likely occupant of the site in vivo is potassium. Ion binding induces a conformational change that may alter substrate affinity.</text>
</comment>
<feature type="binding site" evidence="9">
    <location>
        <position position="272"/>
    </location>
    <ligand>
        <name>K(+)</name>
        <dbReference type="ChEBI" id="CHEBI:29103"/>
    </ligand>
</feature>
<dbReference type="NCBIfam" id="TIGR02152">
    <property type="entry name" value="D_ribokin_bact"/>
    <property type="match status" value="1"/>
</dbReference>
<dbReference type="HAMAP" id="MF_01987">
    <property type="entry name" value="Ribokinase"/>
    <property type="match status" value="1"/>
</dbReference>
<comment type="caution">
    <text evidence="12">The sequence shown here is derived from an EMBL/GenBank/DDBJ whole genome shotgun (WGS) entry which is preliminary data.</text>
</comment>
<name>A0A942UN22_9BACI</name>
<comment type="caution">
    <text evidence="9">Lacks conserved residue(s) required for the propagation of feature annotation.</text>
</comment>
<evidence type="ECO:0000256" key="10">
    <source>
        <dbReference type="NCBIfam" id="TIGR02152"/>
    </source>
</evidence>
<feature type="binding site" evidence="9">
    <location>
        <begin position="37"/>
        <end position="41"/>
    </location>
    <ligand>
        <name>substrate</name>
    </ligand>
</feature>
<feature type="binding site" evidence="9">
    <location>
        <position position="181"/>
    </location>
    <ligand>
        <name>ATP</name>
        <dbReference type="ChEBI" id="CHEBI:30616"/>
    </ligand>
</feature>
<keyword evidence="4 9" id="KW-0418">Kinase</keyword>
<comment type="function">
    <text evidence="9">Catalyzes the phosphorylation of ribose at O-5 in a reaction requiring ATP and magnesium. The resulting D-ribose-5-phosphate can then be used either for sythesis of nucleotides, histidine, and tryptophan, or as a component of the pentose phosphate pathway.</text>
</comment>
<evidence type="ECO:0000259" key="11">
    <source>
        <dbReference type="Pfam" id="PF00294"/>
    </source>
</evidence>
<evidence type="ECO:0000256" key="4">
    <source>
        <dbReference type="ARBA" id="ARBA00022777"/>
    </source>
</evidence>
<feature type="binding site" evidence="9">
    <location>
        <begin position="9"/>
        <end position="11"/>
    </location>
    <ligand>
        <name>substrate</name>
    </ligand>
</feature>
<comment type="cofactor">
    <cofactor evidence="9">
        <name>Mg(2+)</name>
        <dbReference type="ChEBI" id="CHEBI:18420"/>
    </cofactor>
    <text evidence="9">Requires a divalent cation, most likely magnesium in vivo, as an electrophilic catalyst to aid phosphoryl group transfer. It is the chelate of the metal and the nucleotide that is the actual substrate.</text>
</comment>
<dbReference type="PANTHER" id="PTHR10584:SF166">
    <property type="entry name" value="RIBOKINASE"/>
    <property type="match status" value="1"/>
</dbReference>
<evidence type="ECO:0000256" key="9">
    <source>
        <dbReference type="HAMAP-Rule" id="MF_01987"/>
    </source>
</evidence>
<dbReference type="Pfam" id="PF00294">
    <property type="entry name" value="PfkB"/>
    <property type="match status" value="1"/>
</dbReference>
<evidence type="ECO:0000313" key="12">
    <source>
        <dbReference type="EMBL" id="MBS4223685.1"/>
    </source>
</evidence>
<comment type="subunit">
    <text evidence="9">Homodimer.</text>
</comment>
<feature type="binding site" evidence="9">
    <location>
        <begin position="238"/>
        <end position="239"/>
    </location>
    <ligand>
        <name>ATP</name>
        <dbReference type="ChEBI" id="CHEBI:30616"/>
    </ligand>
</feature>
<dbReference type="EMBL" id="JAGYPN010000002">
    <property type="protein sequence ID" value="MBS4223685.1"/>
    <property type="molecule type" value="Genomic_DNA"/>
</dbReference>
<dbReference type="InterPro" id="IPR029056">
    <property type="entry name" value="Ribokinase-like"/>
</dbReference>
<comment type="similarity">
    <text evidence="9">Belongs to the carbohydrate kinase PfkB family. Ribokinase subfamily.</text>
</comment>
<dbReference type="PANTHER" id="PTHR10584">
    <property type="entry name" value="SUGAR KINASE"/>
    <property type="match status" value="1"/>
</dbReference>
<dbReference type="GO" id="GO:0005524">
    <property type="term" value="F:ATP binding"/>
    <property type="evidence" value="ECO:0007669"/>
    <property type="project" value="UniProtKB-UniRule"/>
</dbReference>
<feature type="domain" description="Carbohydrate kinase PfkB" evidence="11">
    <location>
        <begin position="2"/>
        <end position="281"/>
    </location>
</feature>
<dbReference type="Proteomes" id="UP000676456">
    <property type="component" value="Unassembled WGS sequence"/>
</dbReference>
<organism evidence="12 13">
    <name type="scientific">Lederbergia citrea</name>
    <dbReference type="NCBI Taxonomy" id="2833581"/>
    <lineage>
        <taxon>Bacteria</taxon>
        <taxon>Bacillati</taxon>
        <taxon>Bacillota</taxon>
        <taxon>Bacilli</taxon>
        <taxon>Bacillales</taxon>
        <taxon>Bacillaceae</taxon>
        <taxon>Lederbergia</taxon>
    </lineage>
</organism>
<dbReference type="InterPro" id="IPR011611">
    <property type="entry name" value="PfkB_dom"/>
</dbReference>
<dbReference type="EC" id="2.7.1.15" evidence="9 10"/>
<evidence type="ECO:0000313" key="13">
    <source>
        <dbReference type="Proteomes" id="UP000676456"/>
    </source>
</evidence>
<feature type="binding site" evidence="9">
    <location>
        <position position="274"/>
    </location>
    <ligand>
        <name>K(+)</name>
        <dbReference type="ChEBI" id="CHEBI:29103"/>
    </ligand>
</feature>
<sequence length="294" mass="32080">MITVVGSMNMDIVVETNKLPEKGETILGKEFNTFPGGKGANQAVAAARLGGDVQMIACVGNDVFGKELTENLSHENIDITHVSISSEKPTGIANIILSENDNRIIVIPGANNDLSTEHIQQLKETIQLSKVVIVQLEILPETVRSVLEICKEFNVPVVFDPAPAQYFDPTFIPYIKYMTPNEHECEQLFGLNMEAALEKYPNQLIVTLGKDGVRYFDGKEHIKIAGINTNVVDTTGAGDTFNGALGYALSEKYELKDAIMFANAASSLSVEQLGAQAGMPSKEDVEKRLSEIYQ</sequence>
<reference evidence="12 13" key="1">
    <citation type="submission" date="2021-05" db="EMBL/GenBank/DDBJ databases">
        <title>Novel Bacillus species.</title>
        <authorList>
            <person name="Liu G."/>
        </authorList>
    </citation>
    <scope>NUCLEOTIDE SEQUENCE [LARGE SCALE GENOMIC DNA]</scope>
    <source>
        <strain evidence="12 13">FJAT-49682</strain>
    </source>
</reference>
<evidence type="ECO:0000256" key="5">
    <source>
        <dbReference type="ARBA" id="ARBA00022840"/>
    </source>
</evidence>
<feature type="binding site" evidence="9">
    <location>
        <position position="235"/>
    </location>
    <ligand>
        <name>K(+)</name>
        <dbReference type="ChEBI" id="CHEBI:29103"/>
    </ligand>
</feature>
<keyword evidence="13" id="KW-1185">Reference proteome</keyword>
<feature type="binding site" evidence="9">
    <location>
        <begin position="207"/>
        <end position="212"/>
    </location>
    <ligand>
        <name>ATP</name>
        <dbReference type="ChEBI" id="CHEBI:30616"/>
    </ligand>
</feature>
<dbReference type="CDD" id="cd01174">
    <property type="entry name" value="ribokinase"/>
    <property type="match status" value="1"/>
</dbReference>